<gene>
    <name evidence="3" type="primary">Acey_s0399.g741</name>
    <name evidence="3" type="synonym">Acey-spd-2</name>
    <name evidence="3" type="ORF">Y032_0399g741</name>
</gene>
<dbReference type="STRING" id="53326.A0A016RQY0"/>
<proteinExistence type="predicted"/>
<accession>A0A016RQY0</accession>
<dbReference type="InterPro" id="IPR054090">
    <property type="entry name" value="Cep192_Spd-2-like_dom"/>
</dbReference>
<feature type="region of interest" description="Disordered" evidence="1">
    <location>
        <begin position="470"/>
        <end position="542"/>
    </location>
</feature>
<feature type="compositionally biased region" description="Polar residues" evidence="1">
    <location>
        <begin position="244"/>
        <end position="255"/>
    </location>
</feature>
<feature type="domain" description="Cep192/Spd-2-like" evidence="2">
    <location>
        <begin position="556"/>
        <end position="654"/>
    </location>
</feature>
<dbReference type="Proteomes" id="UP000024635">
    <property type="component" value="Unassembled WGS sequence"/>
</dbReference>
<evidence type="ECO:0000313" key="3">
    <source>
        <dbReference type="EMBL" id="EYB80815.1"/>
    </source>
</evidence>
<feature type="compositionally biased region" description="Low complexity" evidence="1">
    <location>
        <begin position="519"/>
        <end position="534"/>
    </location>
</feature>
<name>A0A016RQY0_9BILA</name>
<dbReference type="EMBL" id="JARK01001735">
    <property type="protein sequence ID" value="EYB80815.1"/>
    <property type="molecule type" value="Genomic_DNA"/>
</dbReference>
<dbReference type="AlphaFoldDB" id="A0A016RQY0"/>
<sequence>MGDVVDNDGDELVEDRFDDESFDDAPLSDPESHFDEQDLLSIDANEHDGCTDDLRLKEFLSRPALSTIPEESKIDDIPTSDITLVSAADGRLSDGLCHSSRSIISQAYSIKSSDFNTNQKASEIIQREEESFLRGHGLFIQDDPRFDRSHFEKENSWEPSIPDQSFGVTEVANNPKDPFMSVKGVTDGDSESQRIRRGTNDKDLMEKVELGLKAPTFQDIREVDALSDLTNAQQRSQLLPVNDVRSTPQRTSTRQGKLYPGNSPRINECTSENAQTSTPVSMIAKLPQRQRLRDLDDMVLDISAIKPDGTSLKEAGRGLGNLSLASSTDTTMLSTGQIQSILKFDSDEVMSSVSSKGIPSGSPSTLMRELEAQRKSRVKLKKPRAFLPPLPPKNQDATNSSKALIPSTIVESNERKVSMGDFGTLDKNAKPLSSLTTFVSFVGVVFMECLRHQSAEMVTSVVAAAANVSKPSSTSQQISSQLNASRQQKDGVLKAPSRDVQAPSRDVQEVTIRDEKLSSRPQSVRSSSSLSTVTGARSASQMSSDTSQRSVLFIPQHEVAFGFITIGDTAISTVDVTNRTDYPLRIRAKLNNPGNFFTLLDSQIILLDAHRSTTLRIEFCATQCARFCTSLSIHASGGGGPAVKYRMPVRGMGGTAVVTVKDRDDLRISRNGSYVLQSSYESTFSFTLVNSGKRHAFARTLVLYYGESGTSEQVPVDVRPGAGIVIGRNESRQISIRLRSSLPFSDWRSSQNSIASSASTTQRAVSPLQVVVYWGEERTRRRLRCYEEKTGVIHSCENLQFTDKYVGEEPEFAPPQGHPVSKEDVRLFDQTLRMYIIYVCSPRIRPRQSLSSNSSLERSLQPDDTLRERTVYNTLVVPDQTIR</sequence>
<dbReference type="Gene3D" id="2.60.40.10">
    <property type="entry name" value="Immunoglobulins"/>
    <property type="match status" value="1"/>
</dbReference>
<dbReference type="Pfam" id="PF22073">
    <property type="entry name" value="Cep192_D4"/>
    <property type="match status" value="1"/>
</dbReference>
<protein>
    <recommendedName>
        <fullName evidence="2">Cep192/Spd-2-like domain-containing protein</fullName>
    </recommendedName>
</protein>
<organism evidence="3 4">
    <name type="scientific">Ancylostoma ceylanicum</name>
    <dbReference type="NCBI Taxonomy" id="53326"/>
    <lineage>
        <taxon>Eukaryota</taxon>
        <taxon>Metazoa</taxon>
        <taxon>Ecdysozoa</taxon>
        <taxon>Nematoda</taxon>
        <taxon>Chromadorea</taxon>
        <taxon>Rhabditida</taxon>
        <taxon>Rhabditina</taxon>
        <taxon>Rhabditomorpha</taxon>
        <taxon>Strongyloidea</taxon>
        <taxon>Ancylostomatidae</taxon>
        <taxon>Ancylostomatinae</taxon>
        <taxon>Ancylostoma</taxon>
    </lineage>
</organism>
<feature type="compositionally biased region" description="Low complexity" evidence="1">
    <location>
        <begin position="470"/>
        <end position="481"/>
    </location>
</feature>
<evidence type="ECO:0000259" key="2">
    <source>
        <dbReference type="Pfam" id="PF22073"/>
    </source>
</evidence>
<feature type="region of interest" description="Disordered" evidence="1">
    <location>
        <begin position="1"/>
        <end position="33"/>
    </location>
</feature>
<evidence type="ECO:0000313" key="4">
    <source>
        <dbReference type="Proteomes" id="UP000024635"/>
    </source>
</evidence>
<dbReference type="InterPro" id="IPR013783">
    <property type="entry name" value="Ig-like_fold"/>
</dbReference>
<reference evidence="4" key="1">
    <citation type="journal article" date="2015" name="Nat. Genet.">
        <title>The genome and transcriptome of the zoonotic hookworm Ancylostoma ceylanicum identify infection-specific gene families.</title>
        <authorList>
            <person name="Schwarz E.M."/>
            <person name="Hu Y."/>
            <person name="Antoshechkin I."/>
            <person name="Miller M.M."/>
            <person name="Sternberg P.W."/>
            <person name="Aroian R.V."/>
        </authorList>
    </citation>
    <scope>NUCLEOTIDE SEQUENCE</scope>
    <source>
        <strain evidence="4">HY135</strain>
    </source>
</reference>
<feature type="region of interest" description="Disordered" evidence="1">
    <location>
        <begin position="244"/>
        <end position="264"/>
    </location>
</feature>
<comment type="caution">
    <text evidence="3">The sequence shown here is derived from an EMBL/GenBank/DDBJ whole genome shotgun (WGS) entry which is preliminary data.</text>
</comment>
<feature type="compositionally biased region" description="Basic and acidic residues" evidence="1">
    <location>
        <begin position="506"/>
        <end position="518"/>
    </location>
</feature>
<feature type="compositionally biased region" description="Acidic residues" evidence="1">
    <location>
        <begin position="1"/>
        <end position="23"/>
    </location>
</feature>
<keyword evidence="4" id="KW-1185">Reference proteome</keyword>
<evidence type="ECO:0000256" key="1">
    <source>
        <dbReference type="SAM" id="MobiDB-lite"/>
    </source>
</evidence>
<feature type="region of interest" description="Disordered" evidence="1">
    <location>
        <begin position="173"/>
        <end position="195"/>
    </location>
</feature>
<dbReference type="OrthoDB" id="5799239at2759"/>